<evidence type="ECO:0000313" key="3">
    <source>
        <dbReference type="Proteomes" id="UP000198724"/>
    </source>
</evidence>
<dbReference type="OrthoDB" id="9771991at2"/>
<feature type="chain" id="PRO_5011583610" evidence="1">
    <location>
        <begin position="26"/>
        <end position="465"/>
    </location>
</feature>
<dbReference type="EMBL" id="FOOT01000001">
    <property type="protein sequence ID" value="SFG09048.1"/>
    <property type="molecule type" value="Genomic_DNA"/>
</dbReference>
<dbReference type="STRING" id="1436961.SAMN05421739_101888"/>
<evidence type="ECO:0000313" key="2">
    <source>
        <dbReference type="EMBL" id="SFG09048.1"/>
    </source>
</evidence>
<reference evidence="3" key="1">
    <citation type="submission" date="2016-10" db="EMBL/GenBank/DDBJ databases">
        <authorList>
            <person name="Varghese N."/>
            <person name="Submissions S."/>
        </authorList>
    </citation>
    <scope>NUCLEOTIDE SEQUENCE [LARGE SCALE GENOMIC DNA]</scope>
    <source>
        <strain evidence="3">LP51</strain>
    </source>
</reference>
<sequence>MFRRFLGVSLFSLGVCLFITQPVKAQYAPEYNEGLKINLNDKDDYYIRFMLWNQIWARATEQNPGTLVNGTPQDRSFDIGARRLRMLAMAQLSPRFMIMTHFGINSQTFVGGGAAGSGGTGNYGAGKKPGMFFHDFTSEYTLFPAVNAYTGQRNKFSMTLGAGIHYWMGLSRMTMASTTNFLTLDSPGFNFPNVDQSDQFVRMFGIFAKGKVDKLEYRVSVNKPFATNLVPQEENVAVDNNGSSKPYVGGYFEYQFLDQESNTLPFKVGSYLGQKRVFNIGVGFNAQQDGTMSLQNGQYKSHNIAIMSGDMFIDLPFNVGSKDMSLTSYTVAYRYDYGPNYIRHSGTMNLGSNDPHYDGPRSISGPGNARPMMGTGDIYYSQAGLLLPRLGEQDKVRLQPFVAYTRKNLEALQKGGDYWDFGSNLLIQQHNAKVSFQYSLRPNYIATDRIDGNRGEFIVQFQTFL</sequence>
<gene>
    <name evidence="2" type="ORF">SAMN05421739_101888</name>
</gene>
<proteinExistence type="predicted"/>
<keyword evidence="1" id="KW-0732">Signal</keyword>
<feature type="signal peptide" evidence="1">
    <location>
        <begin position="1"/>
        <end position="25"/>
    </location>
</feature>
<dbReference type="Proteomes" id="UP000198724">
    <property type="component" value="Unassembled WGS sequence"/>
</dbReference>
<organism evidence="2 3">
    <name type="scientific">Pontibacter chinhatensis</name>
    <dbReference type="NCBI Taxonomy" id="1436961"/>
    <lineage>
        <taxon>Bacteria</taxon>
        <taxon>Pseudomonadati</taxon>
        <taxon>Bacteroidota</taxon>
        <taxon>Cytophagia</taxon>
        <taxon>Cytophagales</taxon>
        <taxon>Hymenobacteraceae</taxon>
        <taxon>Pontibacter</taxon>
    </lineage>
</organism>
<keyword evidence="3" id="KW-1185">Reference proteome</keyword>
<evidence type="ECO:0000256" key="1">
    <source>
        <dbReference type="SAM" id="SignalP"/>
    </source>
</evidence>
<dbReference type="AlphaFoldDB" id="A0A1I2NZ90"/>
<name>A0A1I2NZ90_9BACT</name>
<protein>
    <submittedName>
        <fullName evidence="2">Short chain amide porin</fullName>
    </submittedName>
</protein>
<accession>A0A1I2NZ90</accession>